<protein>
    <submittedName>
        <fullName evidence="1">Tail terminator</fullName>
    </submittedName>
</protein>
<gene>
    <name evidence="1" type="primary">24</name>
    <name evidence="1" type="ORF">SEA_ABBYPAIGE_24</name>
</gene>
<dbReference type="Proteomes" id="UP000246680">
    <property type="component" value="Genome"/>
</dbReference>
<accession>A0A2S1PAF6</accession>
<reference evidence="1 2" key="1">
    <citation type="submission" date="2018-03" db="EMBL/GenBank/DDBJ databases">
        <authorList>
            <person name="Larson N.K."/>
            <person name="Bergman A.R."/>
            <person name="Mungyu A."/>
            <person name="LaBossier N."/>
            <person name="Vanhorne G."/>
            <person name="Marquez P."/>
            <person name="Bowman C.A."/>
            <person name="Russell D.A."/>
            <person name="Pope W.H."/>
            <person name="Jacobs-Sera D."/>
            <person name="Hatfull G.F."/>
        </authorList>
    </citation>
    <scope>NUCLEOTIDE SEQUENCE [LARGE SCALE GENOMIC DNA]</scope>
</reference>
<organism evidence="1 2">
    <name type="scientific">Mycobacterium phage AbbyPaige</name>
    <dbReference type="NCBI Taxonomy" id="2163589"/>
    <lineage>
        <taxon>Viruses</taxon>
        <taxon>Duplodnaviria</taxon>
        <taxon>Heunggongvirae</taxon>
        <taxon>Uroviricota</taxon>
        <taxon>Caudoviricetes</taxon>
        <taxon>Turbidovirus</taxon>
        <taxon>Turbidovirus turbido</taxon>
    </lineage>
</organism>
<name>A0A2S1PAF6_9CAUD</name>
<sequence length="153" mass="17187">MANTRLPRVQKVVAPILRAALVPGTLPTDQHVTTWVPDVDYREFPMINIRRIGGIRNPKAPLLHTLPVIEMSAYSAEGLIECEELYEEALEALYEAVQKQTLTPAGYLQSMYETMGATQFSSLYQDSWRIQGLIRLGVRRPRTTTTTEPLVGS</sequence>
<evidence type="ECO:0000313" key="2">
    <source>
        <dbReference type="Proteomes" id="UP000246680"/>
    </source>
</evidence>
<proteinExistence type="predicted"/>
<evidence type="ECO:0000313" key="1">
    <source>
        <dbReference type="EMBL" id="AWH13541.1"/>
    </source>
</evidence>
<dbReference type="EMBL" id="MH077576">
    <property type="protein sequence ID" value="AWH13541.1"/>
    <property type="molecule type" value="Genomic_DNA"/>
</dbReference>